<reference evidence="12" key="1">
    <citation type="journal article" date="2018" name="Nat. Microbiol.">
        <title>Leveraging single-cell genomics to expand the fungal tree of life.</title>
        <authorList>
            <person name="Ahrendt S.R."/>
            <person name="Quandt C.A."/>
            <person name="Ciobanu D."/>
            <person name="Clum A."/>
            <person name="Salamov A."/>
            <person name="Andreopoulos B."/>
            <person name="Cheng J.F."/>
            <person name="Woyke T."/>
            <person name="Pelin A."/>
            <person name="Henrissat B."/>
            <person name="Reynolds N.K."/>
            <person name="Benny G.L."/>
            <person name="Smith M.E."/>
            <person name="James T.Y."/>
            <person name="Grigoriev I.V."/>
        </authorList>
    </citation>
    <scope>NUCLEOTIDE SEQUENCE [LARGE SCALE GENOMIC DNA]</scope>
    <source>
        <strain evidence="12">RSA 1356</strain>
    </source>
</reference>
<evidence type="ECO:0000256" key="4">
    <source>
        <dbReference type="ARBA" id="ARBA00013194"/>
    </source>
</evidence>
<gene>
    <name evidence="11" type="ORF">THASP1DRAFT_34569</name>
</gene>
<accession>A0A4P9XRT4</accession>
<evidence type="ECO:0000313" key="11">
    <source>
        <dbReference type="EMBL" id="RKP08806.1"/>
    </source>
</evidence>
<dbReference type="GO" id="GO:0003755">
    <property type="term" value="F:peptidyl-prolyl cis-trans isomerase activity"/>
    <property type="evidence" value="ECO:0007669"/>
    <property type="project" value="UniProtKB-KW"/>
</dbReference>
<dbReference type="PANTHER" id="PTHR11071">
    <property type="entry name" value="PEPTIDYL-PROLYL CIS-TRANS ISOMERASE"/>
    <property type="match status" value="1"/>
</dbReference>
<evidence type="ECO:0000256" key="2">
    <source>
        <dbReference type="ARBA" id="ARBA00004496"/>
    </source>
</evidence>
<dbReference type="InterPro" id="IPR011990">
    <property type="entry name" value="TPR-like_helical_dom_sf"/>
</dbReference>
<dbReference type="InterPro" id="IPR002130">
    <property type="entry name" value="Cyclophilin-type_PPIase_dom"/>
</dbReference>
<evidence type="ECO:0000256" key="8">
    <source>
        <dbReference type="ARBA" id="ARBA00023110"/>
    </source>
</evidence>
<dbReference type="FunFam" id="2.40.100.10:FF:000009">
    <property type="entry name" value="Peptidyl-prolyl cis-trans isomerase D"/>
    <property type="match status" value="1"/>
</dbReference>
<dbReference type="GO" id="GO:0042026">
    <property type="term" value="P:protein refolding"/>
    <property type="evidence" value="ECO:0007669"/>
    <property type="project" value="UniProtKB-ARBA"/>
</dbReference>
<dbReference type="InterPro" id="IPR020892">
    <property type="entry name" value="Cyclophilin-type_PPIase_CS"/>
</dbReference>
<comment type="subcellular location">
    <subcellularLocation>
        <location evidence="2">Cytoplasm</location>
    </subcellularLocation>
</comment>
<keyword evidence="9 11" id="KW-0413">Isomerase</keyword>
<dbReference type="GO" id="GO:0016018">
    <property type="term" value="F:cyclosporin A binding"/>
    <property type="evidence" value="ECO:0007669"/>
    <property type="project" value="TreeGrafter"/>
</dbReference>
<dbReference type="Gene3D" id="2.40.100.10">
    <property type="entry name" value="Cyclophilin-like"/>
    <property type="match status" value="1"/>
</dbReference>
<dbReference type="EC" id="5.2.1.8" evidence="4"/>
<dbReference type="InterPro" id="IPR029000">
    <property type="entry name" value="Cyclophilin-like_dom_sf"/>
</dbReference>
<dbReference type="SUPFAM" id="SSF50891">
    <property type="entry name" value="Cyclophilin-like"/>
    <property type="match status" value="1"/>
</dbReference>
<comment type="catalytic activity">
    <reaction evidence="1">
        <text>[protein]-peptidylproline (omega=180) = [protein]-peptidylproline (omega=0)</text>
        <dbReference type="Rhea" id="RHEA:16237"/>
        <dbReference type="Rhea" id="RHEA-COMP:10747"/>
        <dbReference type="Rhea" id="RHEA-COMP:10748"/>
        <dbReference type="ChEBI" id="CHEBI:83833"/>
        <dbReference type="ChEBI" id="CHEBI:83834"/>
        <dbReference type="EC" id="5.2.1.8"/>
    </reaction>
</comment>
<keyword evidence="7" id="KW-0802">TPR repeat</keyword>
<comment type="similarity">
    <text evidence="3">Belongs to the cyclophilin-type PPIase family. PPIase D subfamily.</text>
</comment>
<protein>
    <recommendedName>
        <fullName evidence="4">peptidylprolyl isomerase</fullName>
        <ecNumber evidence="4">5.2.1.8</ecNumber>
    </recommendedName>
</protein>
<dbReference type="AlphaFoldDB" id="A0A4P9XRT4"/>
<evidence type="ECO:0000259" key="10">
    <source>
        <dbReference type="PROSITE" id="PS50072"/>
    </source>
</evidence>
<dbReference type="OrthoDB" id="407558at2759"/>
<dbReference type="PANTHER" id="PTHR11071:SF561">
    <property type="entry name" value="PEPTIDYL-PROLYL CIS-TRANS ISOMERASE D-RELATED"/>
    <property type="match status" value="1"/>
</dbReference>
<dbReference type="Pfam" id="PF00160">
    <property type="entry name" value="Pro_isomerase"/>
    <property type="match status" value="1"/>
</dbReference>
<evidence type="ECO:0000256" key="9">
    <source>
        <dbReference type="ARBA" id="ARBA00023235"/>
    </source>
</evidence>
<dbReference type="Proteomes" id="UP000271241">
    <property type="component" value="Unassembled WGS sequence"/>
</dbReference>
<keyword evidence="8" id="KW-0697">Rotamase</keyword>
<organism evidence="11 12">
    <name type="scientific">Thamnocephalis sphaerospora</name>
    <dbReference type="NCBI Taxonomy" id="78915"/>
    <lineage>
        <taxon>Eukaryota</taxon>
        <taxon>Fungi</taxon>
        <taxon>Fungi incertae sedis</taxon>
        <taxon>Zoopagomycota</taxon>
        <taxon>Zoopagomycotina</taxon>
        <taxon>Zoopagomycetes</taxon>
        <taxon>Zoopagales</taxon>
        <taxon>Sigmoideomycetaceae</taxon>
        <taxon>Thamnocephalis</taxon>
    </lineage>
</organism>
<dbReference type="FunFam" id="1.25.40.10:FF:000029">
    <property type="entry name" value="peptidyl-prolyl cis-trans isomerase D"/>
    <property type="match status" value="1"/>
</dbReference>
<dbReference type="PROSITE" id="PS50072">
    <property type="entry name" value="CSA_PPIASE_2"/>
    <property type="match status" value="1"/>
</dbReference>
<dbReference type="EMBL" id="KZ992568">
    <property type="protein sequence ID" value="RKP08806.1"/>
    <property type="molecule type" value="Genomic_DNA"/>
</dbReference>
<dbReference type="InterPro" id="IPR019734">
    <property type="entry name" value="TPR_rpt"/>
</dbReference>
<evidence type="ECO:0000256" key="3">
    <source>
        <dbReference type="ARBA" id="ARBA00010898"/>
    </source>
</evidence>
<dbReference type="CDD" id="cd01926">
    <property type="entry name" value="cyclophilin_ABH_like"/>
    <property type="match status" value="1"/>
</dbReference>
<feature type="domain" description="PPIase cyclophilin-type" evidence="10">
    <location>
        <begin position="7"/>
        <end position="171"/>
    </location>
</feature>
<evidence type="ECO:0000313" key="12">
    <source>
        <dbReference type="Proteomes" id="UP000271241"/>
    </source>
</evidence>
<dbReference type="GO" id="GO:0005829">
    <property type="term" value="C:cytosol"/>
    <property type="evidence" value="ECO:0007669"/>
    <property type="project" value="TreeGrafter"/>
</dbReference>
<proteinExistence type="inferred from homology"/>
<dbReference type="Gene3D" id="1.25.40.10">
    <property type="entry name" value="Tetratricopeptide repeat domain"/>
    <property type="match status" value="1"/>
</dbReference>
<dbReference type="SUPFAM" id="SSF48452">
    <property type="entry name" value="TPR-like"/>
    <property type="match status" value="1"/>
</dbReference>
<keyword evidence="6" id="KW-0677">Repeat</keyword>
<evidence type="ECO:0000256" key="1">
    <source>
        <dbReference type="ARBA" id="ARBA00000971"/>
    </source>
</evidence>
<dbReference type="PROSITE" id="PS00170">
    <property type="entry name" value="CSA_PPIASE_1"/>
    <property type="match status" value="1"/>
</dbReference>
<dbReference type="SMART" id="SM00028">
    <property type="entry name" value="TPR"/>
    <property type="match status" value="3"/>
</dbReference>
<dbReference type="STRING" id="78915.A0A4P9XRT4"/>
<keyword evidence="5" id="KW-0963">Cytoplasm</keyword>
<name>A0A4P9XRT4_9FUNG</name>
<sequence>MPNPRCYFDITLGGQPLGRIVFELFADTVPKTAENFRALCTGEKGVGSLGKPLHYKGSPFHRVIKGFMCQGGDFTAQNGTGGESIYGEKFADENFTHKHESSCLLSMANAGPGTNGSQFFITTAPTPHLDGKHVVFGKVLKGRNVVRAIEHTPTDSNDRPVAPALIADCGELAEGEDDGVPSAAADGDAYPDFPDDYEHEGDELGGEELIKIVNEIKTIGNGYFTKGQHAQASAKYTKAIRYLQERPVFAEEDTDDFKARWVAAKLPCYLNRAAAALKLEDYKRAIADCTTVIETENTPLKDRVKALFRRGTAYNHIKVYDDAVADLTEADRIGQTKDAAVVRELQLAQQRLTARKQKERQAFSKMFG</sequence>
<evidence type="ECO:0000256" key="6">
    <source>
        <dbReference type="ARBA" id="ARBA00022737"/>
    </source>
</evidence>
<keyword evidence="12" id="KW-1185">Reference proteome</keyword>
<evidence type="ECO:0000256" key="5">
    <source>
        <dbReference type="ARBA" id="ARBA00022490"/>
    </source>
</evidence>
<dbReference type="PRINTS" id="PR00153">
    <property type="entry name" value="CSAPPISMRASE"/>
</dbReference>
<evidence type="ECO:0000256" key="7">
    <source>
        <dbReference type="ARBA" id="ARBA00022803"/>
    </source>
</evidence>